<evidence type="ECO:0000313" key="8">
    <source>
        <dbReference type="EMBL" id="KAF5806706.1"/>
    </source>
</evidence>
<dbReference type="GO" id="GO:0005886">
    <property type="term" value="C:plasma membrane"/>
    <property type="evidence" value="ECO:0000318"/>
    <property type="project" value="GO_Central"/>
</dbReference>
<evidence type="ECO:0000256" key="5">
    <source>
        <dbReference type="ARBA" id="ARBA00023136"/>
    </source>
</evidence>
<dbReference type="PANTHER" id="PTHR10926">
    <property type="entry name" value="CELL CYCLE CONTROL PROTEIN 50"/>
    <property type="match status" value="1"/>
</dbReference>
<dbReference type="Proteomes" id="UP000215914">
    <property type="component" value="Chromosome 5"/>
</dbReference>
<keyword evidence="3 7" id="KW-0812">Transmembrane</keyword>
<dbReference type="Gramene" id="mRNA:HanXRQr2_Chr05g0224731">
    <property type="protein sequence ID" value="mRNA:HanXRQr2_Chr05g0224731"/>
    <property type="gene ID" value="HanXRQr2_Chr05g0224731"/>
</dbReference>
<evidence type="ECO:0000313" key="9">
    <source>
        <dbReference type="EMBL" id="OTG25812.1"/>
    </source>
</evidence>
<organism evidence="9 10">
    <name type="scientific">Helianthus annuus</name>
    <name type="common">Common sunflower</name>
    <dbReference type="NCBI Taxonomy" id="4232"/>
    <lineage>
        <taxon>Eukaryota</taxon>
        <taxon>Viridiplantae</taxon>
        <taxon>Streptophyta</taxon>
        <taxon>Embryophyta</taxon>
        <taxon>Tracheophyta</taxon>
        <taxon>Spermatophyta</taxon>
        <taxon>Magnoliopsida</taxon>
        <taxon>eudicotyledons</taxon>
        <taxon>Gunneridae</taxon>
        <taxon>Pentapetalae</taxon>
        <taxon>asterids</taxon>
        <taxon>campanulids</taxon>
        <taxon>Asterales</taxon>
        <taxon>Asteraceae</taxon>
        <taxon>Asteroideae</taxon>
        <taxon>Heliantheae alliance</taxon>
        <taxon>Heliantheae</taxon>
        <taxon>Helianthus</taxon>
    </lineage>
</organism>
<evidence type="ECO:0000256" key="1">
    <source>
        <dbReference type="ARBA" id="ARBA00004370"/>
    </source>
</evidence>
<evidence type="ECO:0000256" key="6">
    <source>
        <dbReference type="SAM" id="MobiDB-lite"/>
    </source>
</evidence>
<gene>
    <name evidence="9" type="ORF">HannXRQ_Chr05g0151661</name>
    <name evidence="8" type="ORF">HanXRQr2_Chr05g0224731</name>
</gene>
<evidence type="ECO:0000256" key="4">
    <source>
        <dbReference type="ARBA" id="ARBA00022989"/>
    </source>
</evidence>
<reference evidence="9" key="2">
    <citation type="submission" date="2017-02" db="EMBL/GenBank/DDBJ databases">
        <title>Sunflower complete genome.</title>
        <authorList>
            <person name="Langlade N."/>
            <person name="Munos S."/>
        </authorList>
    </citation>
    <scope>NUCLEOTIDE SEQUENCE [LARGE SCALE GENOMIC DNA]</scope>
    <source>
        <tissue evidence="9">Leaves</tissue>
    </source>
</reference>
<evidence type="ECO:0000256" key="2">
    <source>
        <dbReference type="ARBA" id="ARBA00009457"/>
    </source>
</evidence>
<dbReference type="AlphaFoldDB" id="A0A251USS0"/>
<reference evidence="8" key="3">
    <citation type="submission" date="2020-06" db="EMBL/GenBank/DDBJ databases">
        <title>Helianthus annuus Genome sequencing and assembly Release 2.</title>
        <authorList>
            <person name="Gouzy J."/>
            <person name="Langlade N."/>
            <person name="Munos S."/>
        </authorList>
    </citation>
    <scope>NUCLEOTIDE SEQUENCE</scope>
    <source>
        <tissue evidence="8">Leaves</tissue>
    </source>
</reference>
<reference evidence="8 10" key="1">
    <citation type="journal article" date="2017" name="Nature">
        <title>The sunflower genome provides insights into oil metabolism, flowering and Asterid evolution.</title>
        <authorList>
            <person name="Badouin H."/>
            <person name="Gouzy J."/>
            <person name="Grassa C.J."/>
            <person name="Murat F."/>
            <person name="Staton S.E."/>
            <person name="Cottret L."/>
            <person name="Lelandais-Briere C."/>
            <person name="Owens G.L."/>
            <person name="Carrere S."/>
            <person name="Mayjonade B."/>
            <person name="Legrand L."/>
            <person name="Gill N."/>
            <person name="Kane N.C."/>
            <person name="Bowers J.E."/>
            <person name="Hubner S."/>
            <person name="Bellec A."/>
            <person name="Berard A."/>
            <person name="Berges H."/>
            <person name="Blanchet N."/>
            <person name="Boniface M.C."/>
            <person name="Brunel D."/>
            <person name="Catrice O."/>
            <person name="Chaidir N."/>
            <person name="Claudel C."/>
            <person name="Donnadieu C."/>
            <person name="Faraut T."/>
            <person name="Fievet G."/>
            <person name="Helmstetter N."/>
            <person name="King M."/>
            <person name="Knapp S.J."/>
            <person name="Lai Z."/>
            <person name="Le Paslier M.C."/>
            <person name="Lippi Y."/>
            <person name="Lorenzon L."/>
            <person name="Mandel J.R."/>
            <person name="Marage G."/>
            <person name="Marchand G."/>
            <person name="Marquand E."/>
            <person name="Bret-Mestries E."/>
            <person name="Morien E."/>
            <person name="Nambeesan S."/>
            <person name="Nguyen T."/>
            <person name="Pegot-Espagnet P."/>
            <person name="Pouilly N."/>
            <person name="Raftis F."/>
            <person name="Sallet E."/>
            <person name="Schiex T."/>
            <person name="Thomas J."/>
            <person name="Vandecasteele C."/>
            <person name="Vares D."/>
            <person name="Vear F."/>
            <person name="Vautrin S."/>
            <person name="Crespi M."/>
            <person name="Mangin B."/>
            <person name="Burke J.M."/>
            <person name="Salse J."/>
            <person name="Munos S."/>
            <person name="Vincourt P."/>
            <person name="Rieseberg L.H."/>
            <person name="Langlade N.B."/>
        </authorList>
    </citation>
    <scope>NUCLEOTIDE SEQUENCE [LARGE SCALE GENOMIC DNA]</scope>
    <source>
        <strain evidence="10">cv. SF193</strain>
        <tissue evidence="8">Leaves</tissue>
    </source>
</reference>
<keyword evidence="4 7" id="KW-1133">Transmembrane helix</keyword>
<dbReference type="EMBL" id="CM007894">
    <property type="protein sequence ID" value="OTG25812.1"/>
    <property type="molecule type" value="Genomic_DNA"/>
</dbReference>
<evidence type="ECO:0000256" key="3">
    <source>
        <dbReference type="ARBA" id="ARBA00022692"/>
    </source>
</evidence>
<name>A0A251USS0_HELAN</name>
<dbReference type="GO" id="GO:0005794">
    <property type="term" value="C:Golgi apparatus"/>
    <property type="evidence" value="ECO:0000318"/>
    <property type="project" value="GO_Central"/>
</dbReference>
<feature type="transmembrane region" description="Helical" evidence="7">
    <location>
        <begin position="46"/>
        <end position="68"/>
    </location>
</feature>
<keyword evidence="10" id="KW-1185">Reference proteome</keyword>
<accession>A0A251USS0</accession>
<comment type="similarity">
    <text evidence="2">Belongs to the CDC50/LEM3 family.</text>
</comment>
<dbReference type="PANTHER" id="PTHR10926:SF58">
    <property type="entry name" value="ALA-INTERACTING SUBUNIT"/>
    <property type="match status" value="1"/>
</dbReference>
<dbReference type="Pfam" id="PF03381">
    <property type="entry name" value="CDC50"/>
    <property type="match status" value="1"/>
</dbReference>
<proteinExistence type="inferred from homology"/>
<feature type="compositionally biased region" description="Basic and acidic residues" evidence="6">
    <location>
        <begin position="138"/>
        <end position="149"/>
    </location>
</feature>
<dbReference type="InterPro" id="IPR005045">
    <property type="entry name" value="CDC50/LEM3_fam"/>
</dbReference>
<dbReference type="STRING" id="4232.A0A251USS0"/>
<dbReference type="InParanoid" id="A0A251USS0"/>
<dbReference type="GO" id="GO:0005783">
    <property type="term" value="C:endoplasmic reticulum"/>
    <property type="evidence" value="ECO:0000318"/>
    <property type="project" value="GO_Central"/>
</dbReference>
<dbReference type="OrthoDB" id="1705446at2759"/>
<sequence length="219" mass="25068">MKSQIEWVQPSLSLHPVYESILLESLPSMVTQQELPACKPILTPKWVISALMLVTVVFIPIGVASLLASRDVVEIIDRYDNACLQGTKSQKVQSIQDPTTSKTCIRRLTVTKRMKQPIYVCYQLDNYYQNHRRYVKSRRDQQLRNRGDENETSTCKPEHEANGVYSTDNNLLWLLGSIQLITTCSWMQLLNFINCSQLNGVLQSRKSYNLVSYLAFSSS</sequence>
<evidence type="ECO:0000313" key="10">
    <source>
        <dbReference type="Proteomes" id="UP000215914"/>
    </source>
</evidence>
<protein>
    <submittedName>
        <fullName evidence="8">CDC50/LEM3 family protein</fullName>
    </submittedName>
    <submittedName>
        <fullName evidence="9">Putative CDC50/LEM3 family</fullName>
    </submittedName>
</protein>
<evidence type="ECO:0000256" key="7">
    <source>
        <dbReference type="SAM" id="Phobius"/>
    </source>
</evidence>
<keyword evidence="5 7" id="KW-0472">Membrane</keyword>
<feature type="region of interest" description="Disordered" evidence="6">
    <location>
        <begin position="138"/>
        <end position="161"/>
    </location>
</feature>
<comment type="subcellular location">
    <subcellularLocation>
        <location evidence="1">Membrane</location>
    </subcellularLocation>
</comment>
<dbReference type="EMBL" id="MNCJ02000320">
    <property type="protein sequence ID" value="KAF5806706.1"/>
    <property type="molecule type" value="Genomic_DNA"/>
</dbReference>